<dbReference type="EnsemblPlants" id="ONIVA12G10930.1">
    <property type="protein sequence ID" value="ONIVA12G10930.1"/>
    <property type="gene ID" value="ONIVA12G10930"/>
</dbReference>
<sequence length="71" mass="7738">MPPSIAYAPHRSLPSPSPLQLLAGLHPRLKSRLTFGLHLRLLHGLRLRLRIAGDKAQNSIGAAKEADLRAT</sequence>
<protein>
    <submittedName>
        <fullName evidence="1">Uncharacterized protein</fullName>
    </submittedName>
</protein>
<proteinExistence type="predicted"/>
<evidence type="ECO:0000313" key="1">
    <source>
        <dbReference type="EnsemblPlants" id="ONIVA12G10930.1"/>
    </source>
</evidence>
<reference evidence="1" key="2">
    <citation type="submission" date="2018-04" db="EMBL/GenBank/DDBJ databases">
        <title>OnivRS2 (Oryza nivara Reference Sequence Version 2).</title>
        <authorList>
            <person name="Zhang J."/>
            <person name="Kudrna D."/>
            <person name="Lee S."/>
            <person name="Talag J."/>
            <person name="Rajasekar S."/>
            <person name="Welchert J."/>
            <person name="Hsing Y.-I."/>
            <person name="Wing R.A."/>
        </authorList>
    </citation>
    <scope>NUCLEOTIDE SEQUENCE [LARGE SCALE GENOMIC DNA]</scope>
    <source>
        <strain evidence="1">SL10</strain>
    </source>
</reference>
<name>A0A0E0J9Y0_ORYNI</name>
<dbReference type="Gramene" id="ONIVA12G10930.1">
    <property type="protein sequence ID" value="ONIVA12G10930.1"/>
    <property type="gene ID" value="ONIVA12G10930"/>
</dbReference>
<evidence type="ECO:0000313" key="2">
    <source>
        <dbReference type="Proteomes" id="UP000006591"/>
    </source>
</evidence>
<organism evidence="1">
    <name type="scientific">Oryza nivara</name>
    <name type="common">Indian wild rice</name>
    <name type="synonym">Oryza sativa f. spontanea</name>
    <dbReference type="NCBI Taxonomy" id="4536"/>
    <lineage>
        <taxon>Eukaryota</taxon>
        <taxon>Viridiplantae</taxon>
        <taxon>Streptophyta</taxon>
        <taxon>Embryophyta</taxon>
        <taxon>Tracheophyta</taxon>
        <taxon>Spermatophyta</taxon>
        <taxon>Magnoliopsida</taxon>
        <taxon>Liliopsida</taxon>
        <taxon>Poales</taxon>
        <taxon>Poaceae</taxon>
        <taxon>BOP clade</taxon>
        <taxon>Oryzoideae</taxon>
        <taxon>Oryzeae</taxon>
        <taxon>Oryzinae</taxon>
        <taxon>Oryza</taxon>
    </lineage>
</organism>
<accession>A0A0E0J9Y0</accession>
<dbReference type="HOGENOM" id="CLU_2744323_0_0_1"/>
<dbReference type="Proteomes" id="UP000006591">
    <property type="component" value="Chromosome 12"/>
</dbReference>
<reference evidence="1" key="1">
    <citation type="submission" date="2015-04" db="UniProtKB">
        <authorList>
            <consortium name="EnsemblPlants"/>
        </authorList>
    </citation>
    <scope>IDENTIFICATION</scope>
    <source>
        <strain evidence="1">SL10</strain>
    </source>
</reference>
<dbReference type="AlphaFoldDB" id="A0A0E0J9Y0"/>
<keyword evidence="2" id="KW-1185">Reference proteome</keyword>